<evidence type="ECO:0000313" key="2">
    <source>
        <dbReference type="Proteomes" id="UP000095431"/>
    </source>
</evidence>
<evidence type="ECO:0000313" key="1">
    <source>
        <dbReference type="EMBL" id="CUO58192.1"/>
    </source>
</evidence>
<dbReference type="Proteomes" id="UP000095431">
    <property type="component" value="Unassembled WGS sequence"/>
</dbReference>
<name>A0A174G6S1_9FIRM</name>
<dbReference type="EMBL" id="CYZN01000029">
    <property type="protein sequence ID" value="CUO58192.1"/>
    <property type="molecule type" value="Genomic_DNA"/>
</dbReference>
<dbReference type="AlphaFoldDB" id="A0A174G6S1"/>
<dbReference type="RefSeq" id="WP_055201255.1">
    <property type="nucleotide sequence ID" value="NZ_BTHH01000028.1"/>
</dbReference>
<sequence>MKSLPELIHDYKSGVPGTDAKILQRMQPLIKGTAAKIHCMEREDSQQELYLSLLQAIPYLNEDSSEGECVKYIQTVIQNRYKSLCRCNLSAPETDDIDSSTAILTAPDTFDDSYYDIAAFIASLPEKSIKQEIMTLFFVN</sequence>
<proteinExistence type="predicted"/>
<organism evidence="1 2">
    <name type="scientific">Blautia wexlerae</name>
    <dbReference type="NCBI Taxonomy" id="418240"/>
    <lineage>
        <taxon>Bacteria</taxon>
        <taxon>Bacillati</taxon>
        <taxon>Bacillota</taxon>
        <taxon>Clostridia</taxon>
        <taxon>Lachnospirales</taxon>
        <taxon>Lachnospiraceae</taxon>
        <taxon>Blautia</taxon>
    </lineage>
</organism>
<gene>
    <name evidence="1" type="ORF">ERS852478_03253</name>
</gene>
<accession>A0A174G6S1</accession>
<reference evidence="1 2" key="1">
    <citation type="submission" date="2015-09" db="EMBL/GenBank/DDBJ databases">
        <authorList>
            <consortium name="Pathogen Informatics"/>
        </authorList>
    </citation>
    <scope>NUCLEOTIDE SEQUENCE [LARGE SCALE GENOMIC DNA]</scope>
    <source>
        <strain evidence="1 2">2789STDY5834863</strain>
    </source>
</reference>
<evidence type="ECO:0008006" key="3">
    <source>
        <dbReference type="Google" id="ProtNLM"/>
    </source>
</evidence>
<protein>
    <recommendedName>
        <fullName evidence="3">Sigma-70 family RNA polymerase sigma factor</fullName>
    </recommendedName>
</protein>